<evidence type="ECO:0000256" key="1">
    <source>
        <dbReference type="SAM" id="MobiDB-lite"/>
    </source>
</evidence>
<dbReference type="InterPro" id="IPR005152">
    <property type="entry name" value="Lipase_secreted"/>
</dbReference>
<organism evidence="2">
    <name type="scientific">Mycobacterium xenopi 4042</name>
    <dbReference type="NCBI Taxonomy" id="1299334"/>
    <lineage>
        <taxon>Bacteria</taxon>
        <taxon>Bacillati</taxon>
        <taxon>Actinomycetota</taxon>
        <taxon>Actinomycetes</taxon>
        <taxon>Mycobacteriales</taxon>
        <taxon>Mycobacteriaceae</taxon>
        <taxon>Mycobacterium</taxon>
    </lineage>
</organism>
<dbReference type="Gene3D" id="3.40.50.1820">
    <property type="entry name" value="alpha/beta hydrolase"/>
    <property type="match status" value="1"/>
</dbReference>
<protein>
    <submittedName>
        <fullName evidence="2">Secretory lipase family protein</fullName>
    </submittedName>
</protein>
<dbReference type="AlphaFoldDB" id="X8DJA0"/>
<dbReference type="GO" id="GO:0016042">
    <property type="term" value="P:lipid catabolic process"/>
    <property type="evidence" value="ECO:0007669"/>
    <property type="project" value="InterPro"/>
</dbReference>
<gene>
    <name evidence="2" type="ORF">I553_3939</name>
</gene>
<proteinExistence type="predicted"/>
<reference evidence="2" key="1">
    <citation type="submission" date="2014-01" db="EMBL/GenBank/DDBJ databases">
        <authorList>
            <person name="Brown-Elliot B."/>
            <person name="Wallace R."/>
            <person name="Lenaerts A."/>
            <person name="Ordway D."/>
            <person name="DeGroote M.A."/>
            <person name="Parker T."/>
            <person name="Sizemore C."/>
            <person name="Tallon L.J."/>
            <person name="Sadzewicz L.K."/>
            <person name="Sengamalay N."/>
            <person name="Fraser C.M."/>
            <person name="Hine E."/>
            <person name="Shefchek K.A."/>
            <person name="Das S.P."/>
            <person name="Tettelin H."/>
        </authorList>
    </citation>
    <scope>NUCLEOTIDE SEQUENCE [LARGE SCALE GENOMIC DNA]</scope>
    <source>
        <strain evidence="2">4042</strain>
    </source>
</reference>
<comment type="caution">
    <text evidence="2">The sequence shown here is derived from an EMBL/GenBank/DDBJ whole genome shotgun (WGS) entry which is preliminary data.</text>
</comment>
<feature type="region of interest" description="Disordered" evidence="1">
    <location>
        <begin position="113"/>
        <end position="176"/>
    </location>
</feature>
<name>X8DJA0_MYCXE</name>
<evidence type="ECO:0000313" key="2">
    <source>
        <dbReference type="EMBL" id="EUA68474.1"/>
    </source>
</evidence>
<dbReference type="InterPro" id="IPR029058">
    <property type="entry name" value="AB_hydrolase_fold"/>
</dbReference>
<accession>X8DJA0</accession>
<sequence>MTTVGLSSGWRQERQPVPRPPLEEILEMPEVQYVFDNIKLGTAVPTPPILIVQAVHDYLIAVEDIDALADAYSGGGATSPTTGRVQRASAVASAVGALTLRWLQARFARRPLNERRSARRGRPCSTRHLRRHGQAGRHRGEGHHRQAGAPRRCNYREPPPGDTVTAVGACGDSTAG</sequence>
<dbReference type="Pfam" id="PF03583">
    <property type="entry name" value="LIP"/>
    <property type="match status" value="1"/>
</dbReference>
<dbReference type="GO" id="GO:0004806">
    <property type="term" value="F:triacylglycerol lipase activity"/>
    <property type="evidence" value="ECO:0007669"/>
    <property type="project" value="InterPro"/>
</dbReference>
<dbReference type="EMBL" id="JAOB01000014">
    <property type="protein sequence ID" value="EUA68474.1"/>
    <property type="molecule type" value="Genomic_DNA"/>
</dbReference>
<feature type="compositionally biased region" description="Basic residues" evidence="1">
    <location>
        <begin position="117"/>
        <end position="146"/>
    </location>
</feature>
<dbReference type="PATRIC" id="fig|1299334.3.peg.1764"/>